<reference evidence="10" key="1">
    <citation type="journal article" date="2023" name="Mol. Biol. Evol.">
        <title>Third-Generation Sequencing Reveals the Adaptive Role of the Epigenome in Three Deep-Sea Polychaetes.</title>
        <authorList>
            <person name="Perez M."/>
            <person name="Aroh O."/>
            <person name="Sun Y."/>
            <person name="Lan Y."/>
            <person name="Juniper S.K."/>
            <person name="Young C.R."/>
            <person name="Angers B."/>
            <person name="Qian P.Y."/>
        </authorList>
    </citation>
    <scope>NUCLEOTIDE SEQUENCE</scope>
    <source>
        <strain evidence="10">P08H-3</strain>
    </source>
</reference>
<comment type="caution">
    <text evidence="10">The sequence shown here is derived from an EMBL/GenBank/DDBJ whole genome shotgun (WGS) entry which is preliminary data.</text>
</comment>
<evidence type="ECO:0000256" key="5">
    <source>
        <dbReference type="ARBA" id="ARBA00022990"/>
    </source>
</evidence>
<evidence type="ECO:0000313" key="11">
    <source>
        <dbReference type="Proteomes" id="UP001208570"/>
    </source>
</evidence>
<dbReference type="Pfam" id="PF01187">
    <property type="entry name" value="MIF"/>
    <property type="match status" value="1"/>
</dbReference>
<keyword evidence="6" id="KW-0470">Melanin biosynthesis</keyword>
<evidence type="ECO:0000256" key="1">
    <source>
        <dbReference type="ARBA" id="ARBA00004496"/>
    </source>
</evidence>
<dbReference type="PANTHER" id="PTHR11954:SF22">
    <property type="entry name" value="D-DOPACHROME DECARBOXYLASE"/>
    <property type="match status" value="1"/>
</dbReference>
<comment type="function">
    <text evidence="8">Tautomerization of D-dopachrome with decarboxylation to give 5,6-dihydroxyindole (DHI).</text>
</comment>
<dbReference type="SUPFAM" id="SSF55331">
    <property type="entry name" value="Tautomerase/MIF"/>
    <property type="match status" value="1"/>
</dbReference>
<keyword evidence="7" id="KW-0456">Lyase</keyword>
<organism evidence="10 11">
    <name type="scientific">Paralvinella palmiformis</name>
    <dbReference type="NCBI Taxonomy" id="53620"/>
    <lineage>
        <taxon>Eukaryota</taxon>
        <taxon>Metazoa</taxon>
        <taxon>Spiralia</taxon>
        <taxon>Lophotrochozoa</taxon>
        <taxon>Annelida</taxon>
        <taxon>Polychaeta</taxon>
        <taxon>Sedentaria</taxon>
        <taxon>Canalipalpata</taxon>
        <taxon>Terebellida</taxon>
        <taxon>Terebelliformia</taxon>
        <taxon>Alvinellidae</taxon>
        <taxon>Paralvinella</taxon>
    </lineage>
</organism>
<gene>
    <name evidence="10" type="ORF">LSH36_316g04031</name>
</gene>
<evidence type="ECO:0000313" key="10">
    <source>
        <dbReference type="EMBL" id="KAK2152846.1"/>
    </source>
</evidence>
<dbReference type="GO" id="GO:0050178">
    <property type="term" value="F:phenylpyruvate tautomerase activity"/>
    <property type="evidence" value="ECO:0007669"/>
    <property type="project" value="TreeGrafter"/>
</dbReference>
<proteinExistence type="inferred from homology"/>
<evidence type="ECO:0000256" key="9">
    <source>
        <dbReference type="ARBA" id="ARBA00038884"/>
    </source>
</evidence>
<protein>
    <recommendedName>
        <fullName evidence="9">D-dopachrome decarboxylase</fullName>
        <ecNumber evidence="9">4.1.1.84</ecNumber>
    </recommendedName>
</protein>
<comment type="subunit">
    <text evidence="3">Homotrimer.</text>
</comment>
<dbReference type="AlphaFoldDB" id="A0AAD9N2Q6"/>
<dbReference type="GO" id="GO:0042438">
    <property type="term" value="P:melanin biosynthetic process"/>
    <property type="evidence" value="ECO:0007669"/>
    <property type="project" value="UniProtKB-KW"/>
</dbReference>
<name>A0AAD9N2Q6_9ANNE</name>
<comment type="subcellular location">
    <subcellularLocation>
        <location evidence="1">Cytoplasm</location>
    </subcellularLocation>
</comment>
<keyword evidence="5" id="KW-0007">Acetylation</keyword>
<dbReference type="InterPro" id="IPR014347">
    <property type="entry name" value="Tautomerase/MIF_sf"/>
</dbReference>
<dbReference type="EMBL" id="JAODUP010000316">
    <property type="protein sequence ID" value="KAK2152846.1"/>
    <property type="molecule type" value="Genomic_DNA"/>
</dbReference>
<evidence type="ECO:0000256" key="2">
    <source>
        <dbReference type="ARBA" id="ARBA00005851"/>
    </source>
</evidence>
<dbReference type="Gene3D" id="3.30.429.10">
    <property type="entry name" value="Macrophage Migration Inhibitory Factor"/>
    <property type="match status" value="1"/>
</dbReference>
<dbReference type="Proteomes" id="UP001208570">
    <property type="component" value="Unassembled WGS sequence"/>
</dbReference>
<comment type="similarity">
    <text evidence="2">Belongs to the MIF family.</text>
</comment>
<dbReference type="GO" id="GO:0033981">
    <property type="term" value="F:D-dopachrome decarboxylase activity"/>
    <property type="evidence" value="ECO:0007669"/>
    <property type="project" value="UniProtKB-EC"/>
</dbReference>
<dbReference type="GO" id="GO:0005737">
    <property type="term" value="C:cytoplasm"/>
    <property type="evidence" value="ECO:0007669"/>
    <property type="project" value="UniProtKB-SubCell"/>
</dbReference>
<evidence type="ECO:0000256" key="6">
    <source>
        <dbReference type="ARBA" id="ARBA00023101"/>
    </source>
</evidence>
<sequence>MSFLRQLVGGVWRKHNSFLPKTITFTGQKRHLPYCSVDTNLGKAQLSPDFHIRFSKLLARILGKDEKLITVSLRTDVTMCRSGTDRPNIVINIWSIGVFDEQRNPNYTNQIYDFILPEVNIPAER</sequence>
<dbReference type="InterPro" id="IPR001398">
    <property type="entry name" value="Macrophage_inhib_fac"/>
</dbReference>
<accession>A0AAD9N2Q6</accession>
<keyword evidence="4" id="KW-0963">Cytoplasm</keyword>
<evidence type="ECO:0000256" key="7">
    <source>
        <dbReference type="ARBA" id="ARBA00023239"/>
    </source>
</evidence>
<dbReference type="PANTHER" id="PTHR11954">
    <property type="entry name" value="D-DOPACHROME DECARBOXYLASE"/>
    <property type="match status" value="1"/>
</dbReference>
<evidence type="ECO:0000256" key="3">
    <source>
        <dbReference type="ARBA" id="ARBA00011233"/>
    </source>
</evidence>
<keyword evidence="11" id="KW-1185">Reference proteome</keyword>
<evidence type="ECO:0000256" key="8">
    <source>
        <dbReference type="ARBA" id="ARBA00037460"/>
    </source>
</evidence>
<dbReference type="EC" id="4.1.1.84" evidence="9"/>
<evidence type="ECO:0000256" key="4">
    <source>
        <dbReference type="ARBA" id="ARBA00022490"/>
    </source>
</evidence>
<dbReference type="GO" id="GO:0005615">
    <property type="term" value="C:extracellular space"/>
    <property type="evidence" value="ECO:0007669"/>
    <property type="project" value="TreeGrafter"/>
</dbReference>